<dbReference type="PANTHER" id="PTHR32322:SF2">
    <property type="entry name" value="EAMA DOMAIN-CONTAINING PROTEIN"/>
    <property type="match status" value="1"/>
</dbReference>
<dbReference type="InterPro" id="IPR050638">
    <property type="entry name" value="AA-Vitamin_Transporters"/>
</dbReference>
<feature type="domain" description="EamA" evidence="7">
    <location>
        <begin position="5"/>
        <end position="144"/>
    </location>
</feature>
<evidence type="ECO:0000313" key="8">
    <source>
        <dbReference type="EMBL" id="KEY63317.1"/>
    </source>
</evidence>
<organism evidence="8 9">
    <name type="scientific">Lactococcus cremoris subsp. cremoris GE214</name>
    <dbReference type="NCBI Taxonomy" id="1415168"/>
    <lineage>
        <taxon>Bacteria</taxon>
        <taxon>Bacillati</taxon>
        <taxon>Bacillota</taxon>
        <taxon>Bacilli</taxon>
        <taxon>Lactobacillales</taxon>
        <taxon>Streptococcaceae</taxon>
        <taxon>Lactococcus</taxon>
        <taxon>Lactococcus cremoris subsp. cremoris</taxon>
    </lineage>
</organism>
<comment type="subcellular location">
    <subcellularLocation>
        <location evidence="1">Endomembrane system</location>
        <topology evidence="1">Multi-pass membrane protein</topology>
    </subcellularLocation>
</comment>
<reference evidence="8 9" key="1">
    <citation type="submission" date="2014-06" db="EMBL/GenBank/DDBJ databases">
        <title>Draft genome sequence of the putrescine producing strain Lactococcus lactis subsp cremoris GE214.</title>
        <authorList>
            <person name="Ladero V."/>
            <person name="Linares D.M."/>
            <person name="del Rio B."/>
            <person name="Mayo B."/>
            <person name="Martin M.C."/>
            <person name="Fernandez M."/>
            <person name="Alvarez M.A."/>
        </authorList>
    </citation>
    <scope>NUCLEOTIDE SEQUENCE [LARGE SCALE GENOMIC DNA]</scope>
    <source>
        <strain evidence="8 9">GE214</strain>
    </source>
</reference>
<feature type="transmembrane region" description="Helical" evidence="6">
    <location>
        <begin position="277"/>
        <end position="293"/>
    </location>
</feature>
<feature type="domain" description="EamA" evidence="7">
    <location>
        <begin position="157"/>
        <end position="290"/>
    </location>
</feature>
<dbReference type="SUPFAM" id="SSF103481">
    <property type="entry name" value="Multidrug resistance efflux transporter EmrE"/>
    <property type="match status" value="2"/>
</dbReference>
<feature type="transmembrane region" description="Helical" evidence="6">
    <location>
        <begin position="35"/>
        <end position="55"/>
    </location>
</feature>
<dbReference type="PANTHER" id="PTHR32322">
    <property type="entry name" value="INNER MEMBRANE TRANSPORTER"/>
    <property type="match status" value="1"/>
</dbReference>
<dbReference type="RefSeq" id="WP_042747756.1">
    <property type="nucleotide sequence ID" value="NZ_AZSI01000009.1"/>
</dbReference>
<feature type="transmembrane region" description="Helical" evidence="6">
    <location>
        <begin position="101"/>
        <end position="119"/>
    </location>
</feature>
<dbReference type="Proteomes" id="UP000028401">
    <property type="component" value="Unassembled WGS sequence"/>
</dbReference>
<accession>A0A084ADD8</accession>
<keyword evidence="3 6" id="KW-0812">Transmembrane</keyword>
<comment type="similarity">
    <text evidence="2">Belongs to the EamA transporter family.</text>
</comment>
<feature type="transmembrane region" description="Helical" evidence="6">
    <location>
        <begin position="155"/>
        <end position="174"/>
    </location>
</feature>
<evidence type="ECO:0000256" key="3">
    <source>
        <dbReference type="ARBA" id="ARBA00022692"/>
    </source>
</evidence>
<keyword evidence="4 6" id="KW-1133">Transmembrane helix</keyword>
<dbReference type="GO" id="GO:0016020">
    <property type="term" value="C:membrane"/>
    <property type="evidence" value="ECO:0007669"/>
    <property type="project" value="UniProtKB-SubCell"/>
</dbReference>
<evidence type="ECO:0000256" key="4">
    <source>
        <dbReference type="ARBA" id="ARBA00022989"/>
    </source>
</evidence>
<name>A0A084ADD8_LACLC</name>
<proteinExistence type="inferred from homology"/>
<feature type="transmembrane region" description="Helical" evidence="6">
    <location>
        <begin position="131"/>
        <end position="149"/>
    </location>
</feature>
<protein>
    <submittedName>
        <fullName evidence="8">Putative membrane protein</fullName>
    </submittedName>
</protein>
<evidence type="ECO:0000259" key="7">
    <source>
        <dbReference type="Pfam" id="PF00892"/>
    </source>
</evidence>
<dbReference type="AlphaFoldDB" id="A0A084ADD8"/>
<feature type="transmembrane region" description="Helical" evidence="6">
    <location>
        <begin position="248"/>
        <end position="271"/>
    </location>
</feature>
<sequence length="296" mass="32122">MTKYKGIIYASLGASFFGISSIIAGILFNRCSIEPGWLVTTRMLFSGLLLLLAWLALRKNNIFSVWTSLKSSLRIIAFGIFGVLFAQTSFLLSVFYGNAAIATILQSLGPSIIIIILAIKSKAIPRRLDIIAIFLSLIGVFLLVTNGNLGELSFSASALVWGLLSALGVCAYTLIPCPLIKEHSPLNVVAWALLIGGLISNFLHPVTNLPANFDQVDLLLVSLIVIVGTLLAYSLYINSLKYIEPHIVGMLGMLEPVTAILISTLFLGISFLSFQKIGIVVVFLSLFLINFPTKKK</sequence>
<feature type="transmembrane region" description="Helical" evidence="6">
    <location>
        <begin position="7"/>
        <end position="29"/>
    </location>
</feature>
<comment type="caution">
    <text evidence="8">The sequence shown here is derived from an EMBL/GenBank/DDBJ whole genome shotgun (WGS) entry which is preliminary data.</text>
</comment>
<gene>
    <name evidence="8" type="ORF">U725_00447</name>
</gene>
<evidence type="ECO:0000256" key="6">
    <source>
        <dbReference type="SAM" id="Phobius"/>
    </source>
</evidence>
<dbReference type="EMBL" id="AZSI01000009">
    <property type="protein sequence ID" value="KEY63317.1"/>
    <property type="molecule type" value="Genomic_DNA"/>
</dbReference>
<evidence type="ECO:0000313" key="9">
    <source>
        <dbReference type="Proteomes" id="UP000028401"/>
    </source>
</evidence>
<evidence type="ECO:0000256" key="2">
    <source>
        <dbReference type="ARBA" id="ARBA00007362"/>
    </source>
</evidence>
<dbReference type="Pfam" id="PF00892">
    <property type="entry name" value="EamA"/>
    <property type="match status" value="2"/>
</dbReference>
<feature type="transmembrane region" description="Helical" evidence="6">
    <location>
        <begin position="75"/>
        <end position="95"/>
    </location>
</feature>
<dbReference type="InterPro" id="IPR037185">
    <property type="entry name" value="EmrE-like"/>
</dbReference>
<dbReference type="PATRIC" id="fig|1415168.3.peg.471"/>
<evidence type="ECO:0000256" key="5">
    <source>
        <dbReference type="ARBA" id="ARBA00023136"/>
    </source>
</evidence>
<feature type="transmembrane region" description="Helical" evidence="6">
    <location>
        <begin position="186"/>
        <end position="206"/>
    </location>
</feature>
<dbReference type="InterPro" id="IPR000620">
    <property type="entry name" value="EamA_dom"/>
</dbReference>
<feature type="transmembrane region" description="Helical" evidence="6">
    <location>
        <begin position="218"/>
        <end position="236"/>
    </location>
</feature>
<keyword evidence="5 6" id="KW-0472">Membrane</keyword>
<evidence type="ECO:0000256" key="1">
    <source>
        <dbReference type="ARBA" id="ARBA00004127"/>
    </source>
</evidence>